<keyword evidence="8" id="KW-1185">Reference proteome</keyword>
<feature type="domain" description="OmpA-like" evidence="6">
    <location>
        <begin position="261"/>
        <end position="377"/>
    </location>
</feature>
<evidence type="ECO:0000313" key="7">
    <source>
        <dbReference type="EMBL" id="ABI77987.1"/>
    </source>
</evidence>
<dbReference type="Pfam" id="PF00691">
    <property type="entry name" value="OmpA"/>
    <property type="match status" value="1"/>
</dbReference>
<keyword evidence="3" id="KW-0998">Cell outer membrane</keyword>
<dbReference type="PANTHER" id="PTHR30329">
    <property type="entry name" value="STATOR ELEMENT OF FLAGELLAR MOTOR COMPLEX"/>
    <property type="match status" value="1"/>
</dbReference>
<dbReference type="Proteomes" id="UP000001959">
    <property type="component" value="Chromosome"/>
</dbReference>
<proteinExistence type="predicted"/>
<protein>
    <submittedName>
        <fullName evidence="7">OmpA family protein</fullName>
    </submittedName>
</protein>
<feature type="transmembrane region" description="Helical" evidence="5">
    <location>
        <begin position="20"/>
        <end position="44"/>
    </location>
</feature>
<dbReference type="HOGENOM" id="CLU_731109_0_0_5"/>
<comment type="subcellular location">
    <subcellularLocation>
        <location evidence="1">Cell outer membrane</location>
    </subcellularLocation>
</comment>
<keyword evidence="5" id="KW-0812">Transmembrane</keyword>
<evidence type="ECO:0000259" key="6">
    <source>
        <dbReference type="PROSITE" id="PS51123"/>
    </source>
</evidence>
<gene>
    <name evidence="7" type="ordered locus">HNE_1821</name>
</gene>
<dbReference type="SUPFAM" id="SSF103088">
    <property type="entry name" value="OmpA-like"/>
    <property type="match status" value="1"/>
</dbReference>
<dbReference type="PROSITE" id="PS51123">
    <property type="entry name" value="OMPA_2"/>
    <property type="match status" value="1"/>
</dbReference>
<dbReference type="STRING" id="228405.HNE_1821"/>
<dbReference type="CDD" id="cd07185">
    <property type="entry name" value="OmpA_C-like"/>
    <property type="match status" value="1"/>
</dbReference>
<dbReference type="Gene3D" id="3.30.1330.60">
    <property type="entry name" value="OmpA-like domain"/>
    <property type="match status" value="1"/>
</dbReference>
<dbReference type="KEGG" id="hne:HNE_1821"/>
<evidence type="ECO:0000256" key="4">
    <source>
        <dbReference type="PROSITE-ProRule" id="PRU00473"/>
    </source>
</evidence>
<dbReference type="InterPro" id="IPR036737">
    <property type="entry name" value="OmpA-like_sf"/>
</dbReference>
<dbReference type="InterPro" id="IPR006664">
    <property type="entry name" value="OMP_bac"/>
</dbReference>
<keyword evidence="2 4" id="KW-0472">Membrane</keyword>
<dbReference type="PRINTS" id="PR01021">
    <property type="entry name" value="OMPADOMAIN"/>
</dbReference>
<dbReference type="EMBL" id="CP000158">
    <property type="protein sequence ID" value="ABI77987.1"/>
    <property type="molecule type" value="Genomic_DNA"/>
</dbReference>
<dbReference type="InterPro" id="IPR006665">
    <property type="entry name" value="OmpA-like"/>
</dbReference>
<evidence type="ECO:0000256" key="3">
    <source>
        <dbReference type="ARBA" id="ARBA00023237"/>
    </source>
</evidence>
<reference evidence="7 8" key="1">
    <citation type="journal article" date="2006" name="J. Bacteriol.">
        <title>Comparative genomic evidence for a close relationship between the dimorphic prosthecate bacteria Hyphomonas neptunium and Caulobacter crescentus.</title>
        <authorList>
            <person name="Badger J.H."/>
            <person name="Hoover T.R."/>
            <person name="Brun Y.V."/>
            <person name="Weiner R.M."/>
            <person name="Laub M.T."/>
            <person name="Alexandre G."/>
            <person name="Mrazek J."/>
            <person name="Ren Q."/>
            <person name="Paulsen I.T."/>
            <person name="Nelson K.E."/>
            <person name="Khouri H.M."/>
            <person name="Radune D."/>
            <person name="Sosa J."/>
            <person name="Dodson R.J."/>
            <person name="Sullivan S.A."/>
            <person name="Rosovitz M.J."/>
            <person name="Madupu R."/>
            <person name="Brinkac L.M."/>
            <person name="Durkin A.S."/>
            <person name="Daugherty S.C."/>
            <person name="Kothari S.P."/>
            <person name="Giglio M.G."/>
            <person name="Zhou L."/>
            <person name="Haft D.H."/>
            <person name="Selengut J.D."/>
            <person name="Davidsen T.M."/>
            <person name="Yang Q."/>
            <person name="Zafar N."/>
            <person name="Ward N.L."/>
        </authorList>
    </citation>
    <scope>NUCLEOTIDE SEQUENCE [LARGE SCALE GENOMIC DNA]</scope>
    <source>
        <strain evidence="7 8">ATCC 15444</strain>
    </source>
</reference>
<dbReference type="GO" id="GO:0009279">
    <property type="term" value="C:cell outer membrane"/>
    <property type="evidence" value="ECO:0007669"/>
    <property type="project" value="UniProtKB-SubCell"/>
</dbReference>
<dbReference type="Gene3D" id="3.40.1520.20">
    <property type="match status" value="1"/>
</dbReference>
<dbReference type="AlphaFoldDB" id="Q0C170"/>
<dbReference type="InterPro" id="IPR050330">
    <property type="entry name" value="Bact_OuterMem_StrucFunc"/>
</dbReference>
<evidence type="ECO:0000256" key="2">
    <source>
        <dbReference type="ARBA" id="ARBA00023136"/>
    </source>
</evidence>
<keyword evidence="5" id="KW-1133">Transmembrane helix</keyword>
<organism evidence="7 8">
    <name type="scientific">Hyphomonas neptunium (strain ATCC 15444)</name>
    <dbReference type="NCBI Taxonomy" id="228405"/>
    <lineage>
        <taxon>Bacteria</taxon>
        <taxon>Pseudomonadati</taxon>
        <taxon>Pseudomonadota</taxon>
        <taxon>Alphaproteobacteria</taxon>
        <taxon>Hyphomonadales</taxon>
        <taxon>Hyphomonadaceae</taxon>
        <taxon>Hyphomonas</taxon>
    </lineage>
</organism>
<sequence length="378" mass="39953">MVSVRRFRRADGAVMPFLPYGLIPVAGLAALLLFGWFVLAFTTIQGSARAASERALAEAGESWARVRASGQWITIEGTPPTPEAGERALAVVKTAATSTWLGKARPVTRVRAGFATTAPAQANSIKASTTSPPDPEFLFRLTAGTLSLNGNIPTQSLKTDLEDLAESRKSPDHLIDVINALNVTGGALPNGFEAVAQRGIDTLSECVSGTASFSDLTFNLRCQADDTKVESIRASANAGLPLGVFGTIEILPIQAVASCEEELSRLLEAARIEFAPGSVILNVASGPVLDLAARAASDCPGTLRVEGHTDDTGNPGYNDQLSLRRAEAVRAAMIERGVPPDRLVAAGYGQNNPVSSNETEDGRARNRRIEIRIIRPGE</sequence>
<dbReference type="eggNOG" id="COG2885">
    <property type="taxonomic scope" value="Bacteria"/>
</dbReference>
<evidence type="ECO:0000313" key="8">
    <source>
        <dbReference type="Proteomes" id="UP000001959"/>
    </source>
</evidence>
<name>Q0C170_HYPNA</name>
<dbReference type="PANTHER" id="PTHR30329:SF21">
    <property type="entry name" value="LIPOPROTEIN YIAD-RELATED"/>
    <property type="match status" value="1"/>
</dbReference>
<evidence type="ECO:0000256" key="1">
    <source>
        <dbReference type="ARBA" id="ARBA00004442"/>
    </source>
</evidence>
<accession>Q0C170</accession>
<evidence type="ECO:0000256" key="5">
    <source>
        <dbReference type="SAM" id="Phobius"/>
    </source>
</evidence>